<evidence type="ECO:0000256" key="6">
    <source>
        <dbReference type="ARBA" id="ARBA00022840"/>
    </source>
</evidence>
<dbReference type="CDD" id="cd04301">
    <property type="entry name" value="NAT_SF"/>
    <property type="match status" value="1"/>
</dbReference>
<dbReference type="Gene3D" id="3.40.50.11040">
    <property type="match status" value="1"/>
</dbReference>
<dbReference type="GO" id="GO:0005524">
    <property type="term" value="F:ATP binding"/>
    <property type="evidence" value="ECO:0007669"/>
    <property type="project" value="UniProtKB-KW"/>
</dbReference>
<feature type="domain" description="N-acetyltransferase" evidence="9">
    <location>
        <begin position="382"/>
        <end position="563"/>
    </location>
</feature>
<dbReference type="GO" id="GO:0051391">
    <property type="term" value="P:tRNA acetylation"/>
    <property type="evidence" value="ECO:0007669"/>
    <property type="project" value="InterPro"/>
</dbReference>
<dbReference type="InterPro" id="IPR016181">
    <property type="entry name" value="Acyl_CoA_acyltransferase"/>
</dbReference>
<dbReference type="InterPro" id="IPR013562">
    <property type="entry name" value="TmcA/NAT10_N"/>
</dbReference>
<keyword evidence="8 10" id="KW-0012">Acyltransferase</keyword>
<dbReference type="Gene3D" id="3.40.50.300">
    <property type="entry name" value="P-loop containing nucleotide triphosphate hydrolases"/>
    <property type="match status" value="1"/>
</dbReference>
<keyword evidence="1" id="KW-0963">Cytoplasm</keyword>
<keyword evidence="2" id="KW-0820">tRNA-binding</keyword>
<keyword evidence="3 10" id="KW-0808">Transferase</keyword>
<dbReference type="PANTHER" id="PTHR10925">
    <property type="entry name" value="N-ACETYLTRANSFERASE 10"/>
    <property type="match status" value="1"/>
</dbReference>
<evidence type="ECO:0000256" key="7">
    <source>
        <dbReference type="ARBA" id="ARBA00022884"/>
    </source>
</evidence>
<dbReference type="GO" id="GO:0002101">
    <property type="term" value="P:tRNA wobble cytosine modification"/>
    <property type="evidence" value="ECO:0007669"/>
    <property type="project" value="InterPro"/>
</dbReference>
<evidence type="ECO:0000256" key="8">
    <source>
        <dbReference type="ARBA" id="ARBA00023315"/>
    </source>
</evidence>
<dbReference type="InterPro" id="IPR024914">
    <property type="entry name" value="tRNA_acetyltr_TmcA"/>
</dbReference>
<dbReference type="InterPro" id="IPR007807">
    <property type="entry name" value="TcmA/NAT10_helicase"/>
</dbReference>
<evidence type="ECO:0000256" key="3">
    <source>
        <dbReference type="ARBA" id="ARBA00022679"/>
    </source>
</evidence>
<dbReference type="PANTHER" id="PTHR10925:SF5">
    <property type="entry name" value="RNA CYTIDINE ACETYLTRANSFERASE"/>
    <property type="match status" value="1"/>
</dbReference>
<dbReference type="EC" id="2.3.1.193" evidence="10"/>
<dbReference type="Pfam" id="PF05127">
    <property type="entry name" value="NAT10_TcmA_helicase"/>
    <property type="match status" value="1"/>
</dbReference>
<dbReference type="GO" id="GO:0051392">
    <property type="term" value="F:tRNA cytidine N4-acetyltransferase activity"/>
    <property type="evidence" value="ECO:0007669"/>
    <property type="project" value="InterPro"/>
</dbReference>
<dbReference type="SUPFAM" id="SSF55729">
    <property type="entry name" value="Acyl-CoA N-acyltransferases (Nat)"/>
    <property type="match status" value="1"/>
</dbReference>
<gene>
    <name evidence="10" type="primary">tmcA</name>
    <name evidence="10" type="ORF">KBTEX_02940</name>
</gene>
<evidence type="ECO:0000256" key="1">
    <source>
        <dbReference type="ARBA" id="ARBA00022490"/>
    </source>
</evidence>
<dbReference type="Pfam" id="PF08351">
    <property type="entry name" value="TmcA_N"/>
    <property type="match status" value="1"/>
</dbReference>
<keyword evidence="7" id="KW-0694">RNA-binding</keyword>
<name>A0A5B8RCR1_9ZZZZ</name>
<reference evidence="10" key="1">
    <citation type="submission" date="2019-06" db="EMBL/GenBank/DDBJ databases">
        <authorList>
            <person name="Murdoch R.W."/>
            <person name="Fathepure B."/>
        </authorList>
    </citation>
    <scope>NUCLEOTIDE SEQUENCE</scope>
</reference>
<keyword evidence="5" id="KW-0547">Nucleotide-binding</keyword>
<keyword evidence="6" id="KW-0067">ATP-binding</keyword>
<dbReference type="GO" id="GO:1904812">
    <property type="term" value="P:rRNA acetylation involved in maturation of SSU-rRNA"/>
    <property type="evidence" value="ECO:0007669"/>
    <property type="project" value="TreeGrafter"/>
</dbReference>
<dbReference type="PROSITE" id="PS51186">
    <property type="entry name" value="GNAT"/>
    <property type="match status" value="1"/>
</dbReference>
<dbReference type="Pfam" id="PF00583">
    <property type="entry name" value="Acetyltransf_1"/>
    <property type="match status" value="1"/>
</dbReference>
<dbReference type="EMBL" id="MN079155">
    <property type="protein sequence ID" value="QEA06600.1"/>
    <property type="molecule type" value="Genomic_DNA"/>
</dbReference>
<dbReference type="InterPro" id="IPR027417">
    <property type="entry name" value="P-loop_NTPase"/>
</dbReference>
<dbReference type="GO" id="GO:1990883">
    <property type="term" value="F:18S rRNA cytidine N-acetyltransferase activity"/>
    <property type="evidence" value="ECO:0007669"/>
    <property type="project" value="TreeGrafter"/>
</dbReference>
<evidence type="ECO:0000256" key="5">
    <source>
        <dbReference type="ARBA" id="ARBA00022741"/>
    </source>
</evidence>
<dbReference type="InterPro" id="IPR032672">
    <property type="entry name" value="TmcA/NAT10/Kre33"/>
</dbReference>
<dbReference type="Gene3D" id="3.40.630.30">
    <property type="match status" value="1"/>
</dbReference>
<proteinExistence type="inferred from homology"/>
<sequence>MDRQEQYIDGGVDALRRYLAGVRDPAGRYRRLVVLPPPTDAATAMAAVTAPAVLVSDAPPDGEDAVPLRRAATLLGSEYRDVVVDVRAGLDVDALAAVAGAVIAGGVMVIITPALEDWPGSADPALAGRLSWPAEPADAAGHFRDRLVRCLREDPQVAIYPAAPGAALPRPAAGTAGDDPACLTSDQAAAVAAVIAGAGGAPHRPCVLIADRGRGKSTALGIAARRLLEAGSGPVLVTAPRRRAAEALIAAATVDGCPGPRYLPPDQLIREPRPAGMLLVDEAAGLPAPMLDGLLARYPRIAFATTVHGYEGTGAGFRVRFLASLDRRTPQWQEHRLTQPVRWADGDPLEALLFRALLLDAEPADLAAMPATGQITTGREPAAALARDESALREFYGLLVDAHYQTRPDDLRRSLEAPDAGLWAARDDDGHIVAAAVTLDEGELPQALHTDILAGRRRLQGHLLPQSLAGHGGLGQALALRHRRVHRIAVHPALRGHGTGQRLMATMARAAREDGLDTLGTVFGATPALLRFYRRCGLAAVQLGHRRDAASASHAAFMLRPLSGDGATLTETARARFARDIPWRLAGPLTALDPGVVAALMPGLDFGAADDADGTTIAAFSHGHRGPDDAGPAVQRKLLHHLAASSGNADDDDGAQLLVARFLQHRPWDELAARAGVSGRRAVIGALRAAAAVLIAADT</sequence>
<organism evidence="10">
    <name type="scientific">uncultured organism</name>
    <dbReference type="NCBI Taxonomy" id="155900"/>
    <lineage>
        <taxon>unclassified sequences</taxon>
        <taxon>environmental samples</taxon>
    </lineage>
</organism>
<dbReference type="Gene3D" id="1.20.120.890">
    <property type="entry name" value="tRNA(Met) cytidine acetyltransferase, tail domain"/>
    <property type="match status" value="1"/>
</dbReference>
<dbReference type="InterPro" id="IPR000182">
    <property type="entry name" value="GNAT_dom"/>
</dbReference>
<dbReference type="AlphaFoldDB" id="A0A5B8RCR1"/>
<evidence type="ECO:0000313" key="10">
    <source>
        <dbReference type="EMBL" id="QEA06600.1"/>
    </source>
</evidence>
<evidence type="ECO:0000256" key="4">
    <source>
        <dbReference type="ARBA" id="ARBA00022694"/>
    </source>
</evidence>
<accession>A0A5B8RCR1</accession>
<dbReference type="GO" id="GO:0000049">
    <property type="term" value="F:tRNA binding"/>
    <property type="evidence" value="ECO:0007669"/>
    <property type="project" value="UniProtKB-KW"/>
</dbReference>
<evidence type="ECO:0000256" key="2">
    <source>
        <dbReference type="ARBA" id="ARBA00022555"/>
    </source>
</evidence>
<dbReference type="SUPFAM" id="SSF52540">
    <property type="entry name" value="P-loop containing nucleoside triphosphate hydrolases"/>
    <property type="match status" value="1"/>
</dbReference>
<evidence type="ECO:0000259" key="9">
    <source>
        <dbReference type="PROSITE" id="PS51186"/>
    </source>
</evidence>
<dbReference type="InterPro" id="IPR038321">
    <property type="entry name" value="TmcA_C_sf"/>
</dbReference>
<keyword evidence="4" id="KW-0819">tRNA processing</keyword>
<dbReference type="HAMAP" id="MF_01886">
    <property type="entry name" value="tRNA_acetyltr_TmcA"/>
    <property type="match status" value="1"/>
</dbReference>
<protein>
    <submittedName>
        <fullName evidence="10">tRNA(Met) cytidine acetyltransferase TmcA</fullName>
        <ecNumber evidence="10">2.3.1.193</ecNumber>
    </submittedName>
</protein>